<dbReference type="InterPro" id="IPR004360">
    <property type="entry name" value="Glyas_Fos-R_dOase_dom"/>
</dbReference>
<proteinExistence type="predicted"/>
<evidence type="ECO:0000313" key="2">
    <source>
        <dbReference type="EMBL" id="MDV2080798.1"/>
    </source>
</evidence>
<dbReference type="EMBL" id="JAWIIJ010000019">
    <property type="protein sequence ID" value="MDV2080798.1"/>
    <property type="molecule type" value="Genomic_DNA"/>
</dbReference>
<protein>
    <submittedName>
        <fullName evidence="2">VOC family protein</fullName>
    </submittedName>
</protein>
<feature type="domain" description="Glyoxalase/fosfomycin resistance/dioxygenase" evidence="1">
    <location>
        <begin position="17"/>
        <end position="118"/>
    </location>
</feature>
<evidence type="ECO:0000259" key="1">
    <source>
        <dbReference type="Pfam" id="PF00903"/>
    </source>
</evidence>
<comment type="caution">
    <text evidence="2">The sequence shown here is derived from an EMBL/GenBank/DDBJ whole genome shotgun (WGS) entry which is preliminary data.</text>
</comment>
<dbReference type="PANTHER" id="PTHR34109:SF1">
    <property type="entry name" value="VOC DOMAIN-CONTAINING PROTEIN"/>
    <property type="match status" value="1"/>
</dbReference>
<dbReference type="PANTHER" id="PTHR34109">
    <property type="entry name" value="BNAUNNG04460D PROTEIN-RELATED"/>
    <property type="match status" value="1"/>
</dbReference>
<name>A0ABU3W2M7_9GAMM</name>
<dbReference type="RefSeq" id="WP_316975152.1">
    <property type="nucleotide sequence ID" value="NZ_JAWIIJ010000019.1"/>
</dbReference>
<evidence type="ECO:0000313" key="3">
    <source>
        <dbReference type="Proteomes" id="UP001269819"/>
    </source>
</evidence>
<dbReference type="Gene3D" id="3.10.180.10">
    <property type="entry name" value="2,3-Dihydroxybiphenyl 1,2-Dioxygenase, domain 1"/>
    <property type="match status" value="1"/>
</dbReference>
<dbReference type="Pfam" id="PF00903">
    <property type="entry name" value="Glyoxalase"/>
    <property type="match status" value="1"/>
</dbReference>
<gene>
    <name evidence="2" type="ORF">RYS15_19095</name>
</gene>
<dbReference type="Proteomes" id="UP001269819">
    <property type="component" value="Unassembled WGS sequence"/>
</dbReference>
<accession>A0ABU3W2M7</accession>
<reference evidence="2 3" key="1">
    <citation type="submission" date="2023-10" db="EMBL/GenBank/DDBJ databases">
        <title>Characteristics and mechanism of a salt-tolerant marine origin heterotrophic nitrifying- aerobic denitrifying bacteria Marinobacter xestospongiae HN1.</title>
        <authorList>
            <person name="Qi R."/>
        </authorList>
    </citation>
    <scope>NUCLEOTIDE SEQUENCE [LARGE SCALE GENOMIC DNA]</scope>
    <source>
        <strain evidence="2 3">HN1</strain>
    </source>
</reference>
<dbReference type="SUPFAM" id="SSF54593">
    <property type="entry name" value="Glyoxalase/Bleomycin resistance protein/Dihydroxybiphenyl dioxygenase"/>
    <property type="match status" value="1"/>
</dbReference>
<dbReference type="InterPro" id="IPR029068">
    <property type="entry name" value="Glyas_Bleomycin-R_OHBP_Dase"/>
</dbReference>
<sequence length="146" mass="15337">MTNPIPDGMTGLIPHLVCDPCDQAIEFYARAFGAEELSRSVHPGTGKILHAAMRLGSQVLFMSDDFPEFCADGKPSSPQALGGTPVTVHRYVADCDAALATAQSAGATLVMPAKTCSGAIATASWLTRSGTAGRWRPTSVTSPRMR</sequence>
<keyword evidence="3" id="KW-1185">Reference proteome</keyword>
<dbReference type="CDD" id="cd07246">
    <property type="entry name" value="VOC_like"/>
    <property type="match status" value="1"/>
</dbReference>
<organism evidence="2 3">
    <name type="scientific">Marinobacter xestospongiae</name>
    <dbReference type="NCBI Taxonomy" id="994319"/>
    <lineage>
        <taxon>Bacteria</taxon>
        <taxon>Pseudomonadati</taxon>
        <taxon>Pseudomonadota</taxon>
        <taxon>Gammaproteobacteria</taxon>
        <taxon>Pseudomonadales</taxon>
        <taxon>Marinobacteraceae</taxon>
        <taxon>Marinobacter</taxon>
    </lineage>
</organism>